<dbReference type="InterPro" id="IPR035906">
    <property type="entry name" value="MetI-like_sf"/>
</dbReference>
<keyword evidence="5 7" id="KW-1133">Transmembrane helix</keyword>
<feature type="transmembrane region" description="Helical" evidence="7">
    <location>
        <begin position="90"/>
        <end position="121"/>
    </location>
</feature>
<dbReference type="EMBL" id="QLTT01000001">
    <property type="protein sequence ID" value="RAS70834.1"/>
    <property type="molecule type" value="Genomic_DNA"/>
</dbReference>
<accession>A0A316I638</accession>
<dbReference type="PANTHER" id="PTHR43386">
    <property type="entry name" value="OLIGOPEPTIDE TRANSPORT SYSTEM PERMEASE PROTEIN APPC"/>
    <property type="match status" value="1"/>
</dbReference>
<feature type="domain" description="ABC transmembrane type-1" evidence="8">
    <location>
        <begin position="374"/>
        <end position="558"/>
    </location>
</feature>
<keyword evidence="4 7" id="KW-0812">Transmembrane</keyword>
<dbReference type="AlphaFoldDB" id="A0A316I638"/>
<feature type="transmembrane region" description="Helical" evidence="7">
    <location>
        <begin position="173"/>
        <end position="196"/>
    </location>
</feature>
<organism evidence="9 11">
    <name type="scientific">Lentzea atacamensis</name>
    <dbReference type="NCBI Taxonomy" id="531938"/>
    <lineage>
        <taxon>Bacteria</taxon>
        <taxon>Bacillati</taxon>
        <taxon>Actinomycetota</taxon>
        <taxon>Actinomycetes</taxon>
        <taxon>Pseudonocardiales</taxon>
        <taxon>Pseudonocardiaceae</taxon>
        <taxon>Lentzea</taxon>
    </lineage>
</organism>
<sequence length="562" mass="56800">MRLLGRLCALLGLTAVIGLLPLLAGRDPALSVLRARSAEREPDAEALASVRRELGLDGGPFELLGRWSSRALHGDLGTSWVSGEPVTGQLGAAISVSVTLTALAALVAILVMTALVARPFVRGLRGQSVAGRAGFAAVLAALPEFLIGSVLLLVFAVRLGWLPTSGWRDLSYAVLPAIALGTPAGAVLAVVAGDALRDALTAPWRRSWTAAGFRVRTIAVAVVRRAGSVVTGQLGIVVAGMFGSAATVEVVFGVPGLGRLAVDAALAQDVPVVQACVLVILLVGAAAGALGAVAQRLLLGPALTDGALEAAAPREITSGRLHLALPAVVVTGVVLWGIWRDPFTVDLAARLLPPSAAHPMGTDALGRDLLARVAHGALHTAALAAGVTALVVVIALLVGVAGRRGSGAADLVNALPAVVVALAVAATAGPGWTSAVVAVAAVAWAPPAAHARSLALEQRGSAHLTAARALGASTRHIMFRHVLPAVVPPVLRNAFVRLPAIALALASLGYLGLGAQPPQPEWGVLLAEGMPNVERAPWVVAFPAAALVLIGVGAVVAAGRMR</sequence>
<feature type="transmembrane region" description="Helical" evidence="7">
    <location>
        <begin position="498"/>
        <end position="516"/>
    </location>
</feature>
<evidence type="ECO:0000256" key="1">
    <source>
        <dbReference type="ARBA" id="ARBA00004651"/>
    </source>
</evidence>
<comment type="similarity">
    <text evidence="7">Belongs to the binding-protein-dependent transport system permease family.</text>
</comment>
<reference evidence="9 11" key="1">
    <citation type="submission" date="2018-05" db="EMBL/GenBank/DDBJ databases">
        <title>Genomic Encyclopedia of Type Strains, Phase IV (KMG-IV): sequencing the most valuable type-strain genomes for metagenomic binning, comparative biology and taxonomic classification.</title>
        <authorList>
            <person name="Goeker M."/>
        </authorList>
    </citation>
    <scope>NUCLEOTIDE SEQUENCE [LARGE SCALE GENOMIC DNA]</scope>
    <source>
        <strain evidence="10 12">DSM 45479</strain>
        <strain evidence="9 11">DSM 45480</strain>
    </source>
</reference>
<name>A0A316I638_9PSEU</name>
<dbReference type="GO" id="GO:0005886">
    <property type="term" value="C:plasma membrane"/>
    <property type="evidence" value="ECO:0007669"/>
    <property type="project" value="UniProtKB-SubCell"/>
</dbReference>
<comment type="caution">
    <text evidence="9">The sequence shown here is derived from an EMBL/GenBank/DDBJ whole genome shotgun (WGS) entry which is preliminary data.</text>
</comment>
<dbReference type="PROSITE" id="PS50928">
    <property type="entry name" value="ABC_TM1"/>
    <property type="match status" value="1"/>
</dbReference>
<evidence type="ECO:0000256" key="3">
    <source>
        <dbReference type="ARBA" id="ARBA00022475"/>
    </source>
</evidence>
<dbReference type="SUPFAM" id="SSF161098">
    <property type="entry name" value="MetI-like"/>
    <property type="match status" value="1"/>
</dbReference>
<evidence type="ECO:0000256" key="5">
    <source>
        <dbReference type="ARBA" id="ARBA00022989"/>
    </source>
</evidence>
<dbReference type="Gene3D" id="1.10.3720.10">
    <property type="entry name" value="MetI-like"/>
    <property type="match status" value="1"/>
</dbReference>
<dbReference type="OrthoDB" id="8480309at2"/>
<evidence type="ECO:0000259" key="8">
    <source>
        <dbReference type="PROSITE" id="PS50928"/>
    </source>
</evidence>
<evidence type="ECO:0000313" key="12">
    <source>
        <dbReference type="Proteomes" id="UP000248714"/>
    </source>
</evidence>
<feature type="transmembrane region" description="Helical" evidence="7">
    <location>
        <begin position="377"/>
        <end position="401"/>
    </location>
</feature>
<keyword evidence="6 7" id="KW-0472">Membrane</keyword>
<dbReference type="CDD" id="cd06261">
    <property type="entry name" value="TM_PBP2"/>
    <property type="match status" value="1"/>
</dbReference>
<dbReference type="RefSeq" id="WP_109636408.1">
    <property type="nucleotide sequence ID" value="NZ_QGHB01000003.1"/>
</dbReference>
<proteinExistence type="inferred from homology"/>
<keyword evidence="3" id="KW-1003">Cell membrane</keyword>
<keyword evidence="2 7" id="KW-0813">Transport</keyword>
<dbReference type="Proteomes" id="UP000248714">
    <property type="component" value="Unassembled WGS sequence"/>
</dbReference>
<dbReference type="EMBL" id="QGHB01000003">
    <property type="protein sequence ID" value="PWK88433.1"/>
    <property type="molecule type" value="Genomic_DNA"/>
</dbReference>
<evidence type="ECO:0000256" key="2">
    <source>
        <dbReference type="ARBA" id="ARBA00022448"/>
    </source>
</evidence>
<dbReference type="PANTHER" id="PTHR43386:SF1">
    <property type="entry name" value="D,D-DIPEPTIDE TRANSPORT SYSTEM PERMEASE PROTEIN DDPC-RELATED"/>
    <property type="match status" value="1"/>
</dbReference>
<dbReference type="GO" id="GO:0055085">
    <property type="term" value="P:transmembrane transport"/>
    <property type="evidence" value="ECO:0007669"/>
    <property type="project" value="InterPro"/>
</dbReference>
<evidence type="ECO:0000256" key="7">
    <source>
        <dbReference type="RuleBase" id="RU363032"/>
    </source>
</evidence>
<evidence type="ECO:0000256" key="6">
    <source>
        <dbReference type="ARBA" id="ARBA00023136"/>
    </source>
</evidence>
<evidence type="ECO:0000256" key="4">
    <source>
        <dbReference type="ARBA" id="ARBA00022692"/>
    </source>
</evidence>
<protein>
    <submittedName>
        <fullName evidence="9">ABC-type dipeptide/oligopeptide/nickel transport system permease subunit</fullName>
    </submittedName>
</protein>
<feature type="transmembrane region" description="Helical" evidence="7">
    <location>
        <begin position="536"/>
        <end position="558"/>
    </location>
</feature>
<feature type="transmembrane region" description="Helical" evidence="7">
    <location>
        <begin position="408"/>
        <end position="426"/>
    </location>
</feature>
<dbReference type="Proteomes" id="UP000246005">
    <property type="component" value="Unassembled WGS sequence"/>
</dbReference>
<comment type="subcellular location">
    <subcellularLocation>
        <location evidence="1 7">Cell membrane</location>
        <topology evidence="1 7">Multi-pass membrane protein</topology>
    </subcellularLocation>
</comment>
<gene>
    <name evidence="10" type="ORF">C8D87_1011135</name>
    <name evidence="9" type="ORF">C8D88_103629</name>
</gene>
<evidence type="ECO:0000313" key="11">
    <source>
        <dbReference type="Proteomes" id="UP000246005"/>
    </source>
</evidence>
<dbReference type="InterPro" id="IPR050366">
    <property type="entry name" value="BP-dependent_transpt_permease"/>
</dbReference>
<keyword evidence="12" id="KW-1185">Reference proteome</keyword>
<feature type="transmembrane region" description="Helical" evidence="7">
    <location>
        <begin position="234"/>
        <end position="252"/>
    </location>
</feature>
<feature type="transmembrane region" description="Helical" evidence="7">
    <location>
        <begin position="432"/>
        <end position="449"/>
    </location>
</feature>
<evidence type="ECO:0000313" key="9">
    <source>
        <dbReference type="EMBL" id="PWK88433.1"/>
    </source>
</evidence>
<feature type="transmembrane region" description="Helical" evidence="7">
    <location>
        <begin position="272"/>
        <end position="294"/>
    </location>
</feature>
<feature type="transmembrane region" description="Helical" evidence="7">
    <location>
        <begin position="133"/>
        <end position="161"/>
    </location>
</feature>
<dbReference type="Pfam" id="PF00528">
    <property type="entry name" value="BPD_transp_1"/>
    <property type="match status" value="2"/>
</dbReference>
<dbReference type="InterPro" id="IPR000515">
    <property type="entry name" value="MetI-like"/>
</dbReference>
<feature type="transmembrane region" description="Helical" evidence="7">
    <location>
        <begin position="321"/>
        <end position="339"/>
    </location>
</feature>
<evidence type="ECO:0000313" key="10">
    <source>
        <dbReference type="EMBL" id="RAS70834.1"/>
    </source>
</evidence>